<feature type="transmembrane region" description="Helical" evidence="1">
    <location>
        <begin position="12"/>
        <end position="33"/>
    </location>
</feature>
<organism evidence="2 3">
    <name type="scientific">Microbacterium panaciterrae</name>
    <dbReference type="NCBI Taxonomy" id="985759"/>
    <lineage>
        <taxon>Bacteria</taxon>
        <taxon>Bacillati</taxon>
        <taxon>Actinomycetota</taxon>
        <taxon>Actinomycetes</taxon>
        <taxon>Micrococcales</taxon>
        <taxon>Microbacteriaceae</taxon>
        <taxon>Microbacterium</taxon>
    </lineage>
</organism>
<feature type="transmembrane region" description="Helical" evidence="1">
    <location>
        <begin position="153"/>
        <end position="172"/>
    </location>
</feature>
<feature type="transmembrane region" description="Helical" evidence="1">
    <location>
        <begin position="304"/>
        <end position="324"/>
    </location>
</feature>
<keyword evidence="1" id="KW-0472">Membrane</keyword>
<feature type="transmembrane region" description="Helical" evidence="1">
    <location>
        <begin position="211"/>
        <end position="228"/>
    </location>
</feature>
<evidence type="ECO:0000313" key="2">
    <source>
        <dbReference type="EMBL" id="GAA4491375.1"/>
    </source>
</evidence>
<comment type="caution">
    <text evidence="2">The sequence shown here is derived from an EMBL/GenBank/DDBJ whole genome shotgun (WGS) entry which is preliminary data.</text>
</comment>
<keyword evidence="1" id="KW-1133">Transmembrane helix</keyword>
<evidence type="ECO:0000256" key="1">
    <source>
        <dbReference type="SAM" id="Phobius"/>
    </source>
</evidence>
<feature type="transmembrane region" description="Helical" evidence="1">
    <location>
        <begin position="184"/>
        <end position="205"/>
    </location>
</feature>
<proteinExistence type="predicted"/>
<accession>A0ABP8PR79</accession>
<sequence>MSTPRSLRIRILLSLAVPALFIVAFPLAFISAFHSPAPNEVTMTVVGPQAVATEVADSLDKTKEFQVTHTDVVEEAESDVKDRRAVGSLLITMHEDPTQGPETITAYVGSGNGPSTVAVIRAAAEKVAGELDVPLTVKDIAPVATKDPMGSNLFYLLIYSTVGAFMLVIVLAETAPGTRARTMFAVVGVGSILIPPLVFGLSAFFVGDYGASFGAIASVLAVDALYVFTIGSIAILMHEFLGGSLLLGVLLLAIFFNVPSSGGPVPFALLPDFWQSIHSFSFGAGAMEAFRGLVYFDGHGVSRWILQLAAWAVAVPGAVAIVALSKSNHRMRNELTLMKRKARKRGVNVATVADATSSTGELMEGKVR</sequence>
<dbReference type="EMBL" id="BAABGP010000024">
    <property type="protein sequence ID" value="GAA4491375.1"/>
    <property type="molecule type" value="Genomic_DNA"/>
</dbReference>
<protein>
    <submittedName>
        <fullName evidence="2">DUF3533 domain-containing protein</fullName>
    </submittedName>
</protein>
<keyword evidence="1" id="KW-0812">Transmembrane</keyword>
<feature type="transmembrane region" description="Helical" evidence="1">
    <location>
        <begin position="240"/>
        <end position="258"/>
    </location>
</feature>
<evidence type="ECO:0000313" key="3">
    <source>
        <dbReference type="Proteomes" id="UP001500731"/>
    </source>
</evidence>
<keyword evidence="3" id="KW-1185">Reference proteome</keyword>
<dbReference type="Proteomes" id="UP001500731">
    <property type="component" value="Unassembled WGS sequence"/>
</dbReference>
<reference evidence="3" key="1">
    <citation type="journal article" date="2019" name="Int. J. Syst. Evol. Microbiol.">
        <title>The Global Catalogue of Microorganisms (GCM) 10K type strain sequencing project: providing services to taxonomists for standard genome sequencing and annotation.</title>
        <authorList>
            <consortium name="The Broad Institute Genomics Platform"/>
            <consortium name="The Broad Institute Genome Sequencing Center for Infectious Disease"/>
            <person name="Wu L."/>
            <person name="Ma J."/>
        </authorList>
    </citation>
    <scope>NUCLEOTIDE SEQUENCE [LARGE SCALE GENOMIC DNA]</scope>
    <source>
        <strain evidence="3">JCM 17839</strain>
    </source>
</reference>
<gene>
    <name evidence="2" type="ORF">GCM10023171_35200</name>
</gene>
<name>A0ABP8PR79_9MICO</name>